<dbReference type="Proteomes" id="UP000070376">
    <property type="component" value="Unassembled WGS sequence"/>
</dbReference>
<accession>A0A133KFW3</accession>
<evidence type="ECO:0000313" key="2">
    <source>
        <dbReference type="EMBL" id="KWZ78462.1"/>
    </source>
</evidence>
<dbReference type="AlphaFoldDB" id="A0A133KFW3"/>
<name>A0A133KFW3_HEYCO</name>
<evidence type="ECO:0000313" key="3">
    <source>
        <dbReference type="Proteomes" id="UP000070376"/>
    </source>
</evidence>
<keyword evidence="1" id="KW-1133">Transmembrane helix</keyword>
<comment type="caution">
    <text evidence="2">The sequence shown here is derived from an EMBL/GenBank/DDBJ whole genome shotgun (WGS) entry which is preliminary data.</text>
</comment>
<evidence type="ECO:0000256" key="1">
    <source>
        <dbReference type="SAM" id="Phobius"/>
    </source>
</evidence>
<proteinExistence type="predicted"/>
<keyword evidence="1" id="KW-0472">Membrane</keyword>
<sequence>MHRQVDIKKALEMRENWMLKKCLLVLTVFLLAADATILYIWLAKWQKLATIPGMLGWGIAFLSGLLLYMILKKLSSGEKMVMVFSRLALGSAILLGGLAVLTVLITLTVRSMP</sequence>
<organism evidence="2 3">
    <name type="scientific">Heyndrickxia coagulans</name>
    <name type="common">Weizmannia coagulans</name>
    <dbReference type="NCBI Taxonomy" id="1398"/>
    <lineage>
        <taxon>Bacteria</taxon>
        <taxon>Bacillati</taxon>
        <taxon>Bacillota</taxon>
        <taxon>Bacilli</taxon>
        <taxon>Bacillales</taxon>
        <taxon>Bacillaceae</taxon>
        <taxon>Heyndrickxia</taxon>
    </lineage>
</organism>
<dbReference type="EMBL" id="LRPN01000142">
    <property type="protein sequence ID" value="KWZ78462.1"/>
    <property type="molecule type" value="Genomic_DNA"/>
</dbReference>
<dbReference type="PATRIC" id="fig|1398.22.peg.2969"/>
<feature type="transmembrane region" description="Helical" evidence="1">
    <location>
        <begin position="83"/>
        <end position="107"/>
    </location>
</feature>
<keyword evidence="1" id="KW-0812">Transmembrane</keyword>
<protein>
    <submittedName>
        <fullName evidence="2">Uncharacterized protein</fullName>
    </submittedName>
</protein>
<feature type="transmembrane region" description="Helical" evidence="1">
    <location>
        <begin position="21"/>
        <end position="42"/>
    </location>
</feature>
<reference evidence="3" key="1">
    <citation type="submission" date="2016-01" db="EMBL/GenBank/DDBJ databases">
        <authorList>
            <person name="Mitreva M."/>
            <person name="Pepin K.H."/>
            <person name="Mihindukulasuriya K.A."/>
            <person name="Fulton R."/>
            <person name="Fronick C."/>
            <person name="O'Laughlin M."/>
            <person name="Miner T."/>
            <person name="Herter B."/>
            <person name="Rosa B.A."/>
            <person name="Cordes M."/>
            <person name="Tomlinson C."/>
            <person name="Wollam A."/>
            <person name="Palsikar V.B."/>
            <person name="Mardis E.R."/>
            <person name="Wilson R.K."/>
        </authorList>
    </citation>
    <scope>NUCLEOTIDE SEQUENCE [LARGE SCALE GENOMIC DNA]</scope>
    <source>
        <strain evidence="3">GED7749B</strain>
    </source>
</reference>
<gene>
    <name evidence="2" type="ORF">HMPREF3213_02965</name>
</gene>
<feature type="transmembrane region" description="Helical" evidence="1">
    <location>
        <begin position="54"/>
        <end position="71"/>
    </location>
</feature>